<reference evidence="1 2" key="1">
    <citation type="journal article" date="2023" name="Sci. Data">
        <title>Genome assembly of the Korean intertidal mud-creeper Batillaria attramentaria.</title>
        <authorList>
            <person name="Patra A.K."/>
            <person name="Ho P.T."/>
            <person name="Jun S."/>
            <person name="Lee S.J."/>
            <person name="Kim Y."/>
            <person name="Won Y.J."/>
        </authorList>
    </citation>
    <scope>NUCLEOTIDE SEQUENCE [LARGE SCALE GENOMIC DNA]</scope>
    <source>
        <strain evidence="1">Wonlab-2016</strain>
    </source>
</reference>
<accession>A0ABD0K9R7</accession>
<evidence type="ECO:0000313" key="2">
    <source>
        <dbReference type="Proteomes" id="UP001519460"/>
    </source>
</evidence>
<comment type="caution">
    <text evidence="1">The sequence shown here is derived from an EMBL/GenBank/DDBJ whole genome shotgun (WGS) entry which is preliminary data.</text>
</comment>
<organism evidence="1 2">
    <name type="scientific">Batillaria attramentaria</name>
    <dbReference type="NCBI Taxonomy" id="370345"/>
    <lineage>
        <taxon>Eukaryota</taxon>
        <taxon>Metazoa</taxon>
        <taxon>Spiralia</taxon>
        <taxon>Lophotrochozoa</taxon>
        <taxon>Mollusca</taxon>
        <taxon>Gastropoda</taxon>
        <taxon>Caenogastropoda</taxon>
        <taxon>Sorbeoconcha</taxon>
        <taxon>Cerithioidea</taxon>
        <taxon>Batillariidae</taxon>
        <taxon>Batillaria</taxon>
    </lineage>
</organism>
<name>A0ABD0K9R7_9CAEN</name>
<gene>
    <name evidence="1" type="ORF">BaRGS_00024871</name>
</gene>
<proteinExistence type="predicted"/>
<dbReference type="AlphaFoldDB" id="A0ABD0K9R7"/>
<protein>
    <submittedName>
        <fullName evidence="1">Uncharacterized protein</fullName>
    </submittedName>
</protein>
<keyword evidence="2" id="KW-1185">Reference proteome</keyword>
<sequence>MVSSAAVQCQAYYPSAVERRQLSVTIATAGKLVSLVKVSNAYIRGNCHARISQESVSCVYTSIPRLNHAAWILYFDKDV</sequence>
<evidence type="ECO:0000313" key="1">
    <source>
        <dbReference type="EMBL" id="KAK7483854.1"/>
    </source>
</evidence>
<dbReference type="EMBL" id="JACVVK020000219">
    <property type="protein sequence ID" value="KAK7483854.1"/>
    <property type="molecule type" value="Genomic_DNA"/>
</dbReference>
<dbReference type="Proteomes" id="UP001519460">
    <property type="component" value="Unassembled WGS sequence"/>
</dbReference>